<evidence type="ECO:0000256" key="2">
    <source>
        <dbReference type="ARBA" id="ARBA00005182"/>
    </source>
</evidence>
<gene>
    <name evidence="9" type="ORF">NCTC13316_00298</name>
</gene>
<dbReference type="UniPathway" id="UPA00286"/>
<dbReference type="EMBL" id="UGOD01000001">
    <property type="protein sequence ID" value="STX50231.1"/>
    <property type="molecule type" value="Genomic_DNA"/>
</dbReference>
<dbReference type="Pfam" id="PF16822">
    <property type="entry name" value="ALGX"/>
    <property type="match status" value="1"/>
</dbReference>
<keyword evidence="7" id="KW-0812">Transmembrane</keyword>
<evidence type="ECO:0000256" key="1">
    <source>
        <dbReference type="ARBA" id="ARBA00004418"/>
    </source>
</evidence>
<keyword evidence="6" id="KW-0016">Alginate biosynthesis</keyword>
<evidence type="ECO:0000256" key="5">
    <source>
        <dbReference type="ARBA" id="ARBA00022764"/>
    </source>
</evidence>
<feature type="domain" description="AlgX/AlgJ SGNH hydrolase-like" evidence="8">
    <location>
        <begin position="94"/>
        <end position="275"/>
    </location>
</feature>
<keyword evidence="10" id="KW-1185">Reference proteome</keyword>
<organism evidence="9 10">
    <name type="scientific">Legionella busanensis</name>
    <dbReference type="NCBI Taxonomy" id="190655"/>
    <lineage>
        <taxon>Bacteria</taxon>
        <taxon>Pseudomonadati</taxon>
        <taxon>Pseudomonadota</taxon>
        <taxon>Gammaproteobacteria</taxon>
        <taxon>Legionellales</taxon>
        <taxon>Legionellaceae</taxon>
        <taxon>Legionella</taxon>
    </lineage>
</organism>
<dbReference type="RefSeq" id="WP_115329861.1">
    <property type="nucleotide sequence ID" value="NZ_CAAAHP010000011.1"/>
</dbReference>
<evidence type="ECO:0000259" key="8">
    <source>
        <dbReference type="Pfam" id="PF16822"/>
    </source>
</evidence>
<evidence type="ECO:0000256" key="7">
    <source>
        <dbReference type="SAM" id="Phobius"/>
    </source>
</evidence>
<dbReference type="GO" id="GO:0042121">
    <property type="term" value="P:alginic acid biosynthetic process"/>
    <property type="evidence" value="ECO:0007669"/>
    <property type="project" value="UniProtKB-UniPathway"/>
</dbReference>
<protein>
    <submittedName>
        <fullName evidence="9">Alginate O-acetylation protein AlgJ</fullName>
    </submittedName>
</protein>
<keyword evidence="5" id="KW-0574">Periplasm</keyword>
<reference evidence="9 10" key="1">
    <citation type="submission" date="2018-06" db="EMBL/GenBank/DDBJ databases">
        <authorList>
            <consortium name="Pathogen Informatics"/>
            <person name="Doyle S."/>
        </authorList>
    </citation>
    <scope>NUCLEOTIDE SEQUENCE [LARGE SCALE GENOMIC DNA]</scope>
    <source>
        <strain evidence="9 10">NCTC13316</strain>
    </source>
</reference>
<evidence type="ECO:0000256" key="4">
    <source>
        <dbReference type="ARBA" id="ARBA00022729"/>
    </source>
</evidence>
<keyword evidence="3" id="KW-0808">Transferase</keyword>
<keyword evidence="7" id="KW-0472">Membrane</keyword>
<comment type="subcellular location">
    <subcellularLocation>
        <location evidence="1">Periplasm</location>
    </subcellularLocation>
</comment>
<evidence type="ECO:0000313" key="9">
    <source>
        <dbReference type="EMBL" id="STX50231.1"/>
    </source>
</evidence>
<keyword evidence="7" id="KW-1133">Transmembrane helix</keyword>
<dbReference type="OrthoDB" id="9760774at2"/>
<name>A0A378JHH5_9GAMM</name>
<accession>A0A378JHH5</accession>
<dbReference type="GO" id="GO:0042597">
    <property type="term" value="C:periplasmic space"/>
    <property type="evidence" value="ECO:0007669"/>
    <property type="project" value="UniProtKB-SubCell"/>
</dbReference>
<dbReference type="GO" id="GO:0016740">
    <property type="term" value="F:transferase activity"/>
    <property type="evidence" value="ECO:0007669"/>
    <property type="project" value="UniProtKB-KW"/>
</dbReference>
<sequence>MKITDKILILTFIIFIFAPSIGLFIKKDPEQIRTMLNREPNNFPGINIKRLGKTNFKGIEGWFADQALLITPLSKLWSHLNYSLSISSKPRETIIGKNGWLFLGNAYNLALDQYNGKKPPTSEEIANTLAQFKKMDAIAKENKILFVVTIAPDKHTVYPEYLPTYIKKSPLPTRYDLIAKELKANNIHFIDLREIEQQSKLTLGKKYGDIYYKCDSHWNFLGAYAAYQAIANYLNKLGIKIDKINYGFIPKKYKSGDLASFLQIDSCESNSPTPDTSNLAINLWEKGETGLKKVEPFNIVDNFIIKPHQVINKAVNNNLTSLVIGDSFSYALMFFLHNSFHSSVRVHVYNRNTKFSELVKDYHPDVIIFELVERSLKSFSTELL</sequence>
<evidence type="ECO:0000313" key="10">
    <source>
        <dbReference type="Proteomes" id="UP000254794"/>
    </source>
</evidence>
<keyword evidence="4" id="KW-0732">Signal</keyword>
<proteinExistence type="predicted"/>
<evidence type="ECO:0000256" key="3">
    <source>
        <dbReference type="ARBA" id="ARBA00022679"/>
    </source>
</evidence>
<comment type="pathway">
    <text evidence="2">Glycan biosynthesis; alginate biosynthesis.</text>
</comment>
<dbReference type="Proteomes" id="UP000254794">
    <property type="component" value="Unassembled WGS sequence"/>
</dbReference>
<dbReference type="InterPro" id="IPR031811">
    <property type="entry name" value="ALGX/ALGJ_SGNH-like"/>
</dbReference>
<evidence type="ECO:0000256" key="6">
    <source>
        <dbReference type="ARBA" id="ARBA00022841"/>
    </source>
</evidence>
<feature type="transmembrane region" description="Helical" evidence="7">
    <location>
        <begin position="7"/>
        <end position="25"/>
    </location>
</feature>
<dbReference type="AlphaFoldDB" id="A0A378JHH5"/>